<dbReference type="InterPro" id="IPR004360">
    <property type="entry name" value="Glyas_Fos-R_dOase_dom"/>
</dbReference>
<dbReference type="CDD" id="cd06587">
    <property type="entry name" value="VOC"/>
    <property type="match status" value="1"/>
</dbReference>
<dbReference type="InterPro" id="IPR050383">
    <property type="entry name" value="GlyoxalaseI/FosfomycinResist"/>
</dbReference>
<gene>
    <name evidence="2" type="ORF">WKW77_12765</name>
</gene>
<dbReference type="PANTHER" id="PTHR21366:SF30">
    <property type="entry name" value="BLL2330 PROTEIN"/>
    <property type="match status" value="1"/>
</dbReference>
<dbReference type="PANTHER" id="PTHR21366">
    <property type="entry name" value="GLYOXALASE FAMILY PROTEIN"/>
    <property type="match status" value="1"/>
</dbReference>
<proteinExistence type="predicted"/>
<reference evidence="2 3" key="1">
    <citation type="submission" date="2024-03" db="EMBL/GenBank/DDBJ databases">
        <title>Novel species of the genus Variovorax.</title>
        <authorList>
            <person name="Liu Q."/>
            <person name="Xin Y.-H."/>
        </authorList>
    </citation>
    <scope>NUCLEOTIDE SEQUENCE [LARGE SCALE GENOMIC DNA]</scope>
    <source>
        <strain evidence="2 3">KACC 18899</strain>
    </source>
</reference>
<dbReference type="RefSeq" id="WP_340357220.1">
    <property type="nucleotide sequence ID" value="NZ_JBBKZU010000005.1"/>
</dbReference>
<dbReference type="PROSITE" id="PS51819">
    <property type="entry name" value="VOC"/>
    <property type="match status" value="1"/>
</dbReference>
<dbReference type="Gene3D" id="3.10.180.10">
    <property type="entry name" value="2,3-Dihydroxybiphenyl 1,2-Dioxygenase, domain 1"/>
    <property type="match status" value="1"/>
</dbReference>
<organism evidence="2 3">
    <name type="scientific">Variovorax ureilyticus</name>
    <dbReference type="NCBI Taxonomy" id="1836198"/>
    <lineage>
        <taxon>Bacteria</taxon>
        <taxon>Pseudomonadati</taxon>
        <taxon>Pseudomonadota</taxon>
        <taxon>Betaproteobacteria</taxon>
        <taxon>Burkholderiales</taxon>
        <taxon>Comamonadaceae</taxon>
        <taxon>Variovorax</taxon>
    </lineage>
</organism>
<protein>
    <submittedName>
        <fullName evidence="2">VOC family protein</fullName>
    </submittedName>
</protein>
<evidence type="ECO:0000259" key="1">
    <source>
        <dbReference type="PROSITE" id="PS51819"/>
    </source>
</evidence>
<dbReference type="InterPro" id="IPR037523">
    <property type="entry name" value="VOC_core"/>
</dbReference>
<sequence>MPDESAIAAPPVPVQGLHHFAWRCRDSEETRRFYEDLLGLPLAHVIKSDHVPSTGEYCPYVHIFFQMRDGSYIAFFDLGDNVAALPSPNTPAWVNHIALRVDSVEELMAAKSRLEAAGVEVLGPTDHHIIESIYFFDPNGIRLELTTPTVPKSEMDAHALKARAALDAWTERKAQLRKAPHG</sequence>
<dbReference type="InterPro" id="IPR029068">
    <property type="entry name" value="Glyas_Bleomycin-R_OHBP_Dase"/>
</dbReference>
<dbReference type="EMBL" id="JBBKZU010000005">
    <property type="protein sequence ID" value="MEJ8811944.1"/>
    <property type="molecule type" value="Genomic_DNA"/>
</dbReference>
<name>A0ABU8VE55_9BURK</name>
<dbReference type="Pfam" id="PF00903">
    <property type="entry name" value="Glyoxalase"/>
    <property type="match status" value="1"/>
</dbReference>
<keyword evidence="3" id="KW-1185">Reference proteome</keyword>
<feature type="domain" description="VOC" evidence="1">
    <location>
        <begin position="16"/>
        <end position="148"/>
    </location>
</feature>
<accession>A0ABU8VE55</accession>
<comment type="caution">
    <text evidence="2">The sequence shown here is derived from an EMBL/GenBank/DDBJ whole genome shotgun (WGS) entry which is preliminary data.</text>
</comment>
<dbReference type="Proteomes" id="UP001365846">
    <property type="component" value="Unassembled WGS sequence"/>
</dbReference>
<evidence type="ECO:0000313" key="2">
    <source>
        <dbReference type="EMBL" id="MEJ8811944.1"/>
    </source>
</evidence>
<dbReference type="SUPFAM" id="SSF54593">
    <property type="entry name" value="Glyoxalase/Bleomycin resistance protein/Dihydroxybiphenyl dioxygenase"/>
    <property type="match status" value="1"/>
</dbReference>
<evidence type="ECO:0000313" key="3">
    <source>
        <dbReference type="Proteomes" id="UP001365846"/>
    </source>
</evidence>